<dbReference type="SUPFAM" id="SSF48208">
    <property type="entry name" value="Six-hairpin glycosidases"/>
    <property type="match status" value="1"/>
</dbReference>
<dbReference type="EMBL" id="JAPEUX010000003">
    <property type="protein sequence ID" value="KAJ4355936.1"/>
    <property type="molecule type" value="Genomic_DNA"/>
</dbReference>
<evidence type="ECO:0000313" key="3">
    <source>
        <dbReference type="EMBL" id="KAJ4355936.1"/>
    </source>
</evidence>
<sequence length="810" mass="88099">MIWSKLGPIAATAQLATAQTDYSGYVNPFIGSEGPIAGYAYGGGDIFVGGAVPFGVVKLGIDTWEDRIDIATLNGGYTPNGVVTGVSMMHESGTGGCPKYGVISQMPLASVAPPVNILNDTTYWQKRVGTDDATVGYFHTDLEDGIGISLAGARHAGIMRYDFPSGGEQHVLVDVSLFLPDPPGGFCTQYYVDGSIGISDDGKTYTGYGTYAGGFNLGAPYTVYFCGEFDTPPVEAKTFTGQNTTRIVNGPPPQPTFGGNSAEAGSEGYRVGALFSWSAPNASSEASIVSSKVGISFISKEKACAFKDSEISSWDQQETVKTAQDEWNKDIFSTIQVDTGPEANQTLLTLLYSSLYFMHLMPSDRTGENPLWESDEPSWDDFYCIWDTFRNTFSLSHLIQPRAYESQVRGLIDIWRHQGFMPDGRSGNDNGLTQGGSNADNVLADAYVKGLRGAINWQDGYAAMVKDAEVSTNGSNKEGRGALDDWLTYGYLTLNSERSISRTVEYSANDFALSQVAKGEKPDDVEKYLKRSAGWQLLWDPNVPSVNTTPVFKGFLTPRSADGSFNSTDYNPATCGVCSWPSITYEGTPFEYSFVIPHDVESLIGLMGGSDGFESRLDYIFLPNTSQTNLGANGVGITSIMNIGNEPDFATPYLYNYINKQWKSVNQSRALGNQYFRNAPFGVPGNSDSGALNSWLIWQMLGMYPIVTQPVYLLGSPWFSDINMTVNGNSTLRIKADGLGKQSYFVQSVKINGEAWEQNWFEHDSPEQRLMVDGGTIEFVLGSEPVEWEKGDVPPSPGHMVLNGTGGYRV</sequence>
<evidence type="ECO:0000259" key="1">
    <source>
        <dbReference type="Pfam" id="PF07971"/>
    </source>
</evidence>
<dbReference type="InterPro" id="IPR012939">
    <property type="entry name" value="Glyco_hydro_92"/>
</dbReference>
<dbReference type="Pfam" id="PF07971">
    <property type="entry name" value="Glyco_hydro_92"/>
    <property type="match status" value="1"/>
</dbReference>
<dbReference type="PANTHER" id="PTHR12143">
    <property type="entry name" value="PEPTIDE N-GLYCANASE PNGASE -RELATED"/>
    <property type="match status" value="1"/>
</dbReference>
<feature type="domain" description="Glycosyl hydrolase family 92 N-terminal" evidence="2">
    <location>
        <begin position="25"/>
        <end position="296"/>
    </location>
</feature>
<dbReference type="Gene3D" id="1.20.1050.60">
    <property type="entry name" value="alpha-1,2-mannosidase"/>
    <property type="match status" value="1"/>
</dbReference>
<dbReference type="FunFam" id="2.70.98.10:FF:000028">
    <property type="entry name" value="Alpha-1,2-mannosidase family protein (AFU_orthologue AFUA_5G10520)"/>
    <property type="match status" value="1"/>
</dbReference>
<dbReference type="GO" id="GO:0005634">
    <property type="term" value="C:nucleus"/>
    <property type="evidence" value="ECO:0007669"/>
    <property type="project" value="TreeGrafter"/>
</dbReference>
<dbReference type="Gene3D" id="2.70.98.10">
    <property type="match status" value="1"/>
</dbReference>
<comment type="caution">
    <text evidence="3">The sequence shown here is derived from an EMBL/GenBank/DDBJ whole genome shotgun (WGS) entry which is preliminary data.</text>
</comment>
<dbReference type="FunFam" id="1.20.1050.60:FF:000002">
    <property type="entry name" value="Glycosyl hydrolase family 92"/>
    <property type="match status" value="1"/>
</dbReference>
<dbReference type="RefSeq" id="XP_056073062.1">
    <property type="nucleotide sequence ID" value="XM_056212754.1"/>
</dbReference>
<evidence type="ECO:0000259" key="2">
    <source>
        <dbReference type="Pfam" id="PF17678"/>
    </source>
</evidence>
<dbReference type="Gene3D" id="3.30.2080.10">
    <property type="entry name" value="GH92 mannosidase domain"/>
    <property type="match status" value="1"/>
</dbReference>
<dbReference type="AlphaFoldDB" id="A0A9W8XQB5"/>
<dbReference type="GO" id="GO:0005829">
    <property type="term" value="C:cytosol"/>
    <property type="evidence" value="ECO:0007669"/>
    <property type="project" value="TreeGrafter"/>
</dbReference>
<dbReference type="Pfam" id="PF17678">
    <property type="entry name" value="Glyco_hydro_92N"/>
    <property type="match status" value="1"/>
</dbReference>
<proteinExistence type="predicted"/>
<feature type="domain" description="Glycosyl hydrolase family 92" evidence="1">
    <location>
        <begin position="302"/>
        <end position="782"/>
    </location>
</feature>
<dbReference type="OrthoDB" id="449263at2759"/>
<name>A0A9W8XQB5_9PLEO</name>
<dbReference type="InterPro" id="IPR005887">
    <property type="entry name" value="GH92_a_mannosidase_put"/>
</dbReference>
<evidence type="ECO:0000313" key="4">
    <source>
        <dbReference type="Proteomes" id="UP001140513"/>
    </source>
</evidence>
<dbReference type="GO" id="GO:0005975">
    <property type="term" value="P:carbohydrate metabolic process"/>
    <property type="evidence" value="ECO:0007669"/>
    <property type="project" value="InterPro"/>
</dbReference>
<dbReference type="PANTHER" id="PTHR12143:SF27">
    <property type="entry name" value="ALPHA-1,2-MANNOSIDASE FAMILY PROTEIN (AFU_ORTHOLOGUE AFUA_5G10520)"/>
    <property type="match status" value="1"/>
</dbReference>
<dbReference type="InterPro" id="IPR008928">
    <property type="entry name" value="6-hairpin_glycosidase_sf"/>
</dbReference>
<dbReference type="NCBIfam" id="TIGR01180">
    <property type="entry name" value="aman2_put"/>
    <property type="match status" value="1"/>
</dbReference>
<accession>A0A9W8XQB5</accession>
<dbReference type="Proteomes" id="UP001140513">
    <property type="component" value="Unassembled WGS sequence"/>
</dbReference>
<dbReference type="GO" id="GO:0006516">
    <property type="term" value="P:glycoprotein catabolic process"/>
    <property type="evidence" value="ECO:0007669"/>
    <property type="project" value="TreeGrafter"/>
</dbReference>
<dbReference type="GO" id="GO:0000224">
    <property type="term" value="F:peptide-N4-(N-acetyl-beta-glucosaminyl)asparagine amidase activity"/>
    <property type="evidence" value="ECO:0007669"/>
    <property type="project" value="TreeGrafter"/>
</dbReference>
<dbReference type="InterPro" id="IPR050883">
    <property type="entry name" value="PNGase"/>
</dbReference>
<dbReference type="InterPro" id="IPR014718">
    <property type="entry name" value="GH-type_carb-bd"/>
</dbReference>
<dbReference type="Gene3D" id="1.20.1610.10">
    <property type="entry name" value="alpha-1,2-mannosidases domains"/>
    <property type="match status" value="1"/>
</dbReference>
<gene>
    <name evidence="3" type="ORF">N0V89_003961</name>
</gene>
<organism evidence="3 4">
    <name type="scientific">Didymosphaeria variabile</name>
    <dbReference type="NCBI Taxonomy" id="1932322"/>
    <lineage>
        <taxon>Eukaryota</taxon>
        <taxon>Fungi</taxon>
        <taxon>Dikarya</taxon>
        <taxon>Ascomycota</taxon>
        <taxon>Pezizomycotina</taxon>
        <taxon>Dothideomycetes</taxon>
        <taxon>Pleosporomycetidae</taxon>
        <taxon>Pleosporales</taxon>
        <taxon>Massarineae</taxon>
        <taxon>Didymosphaeriaceae</taxon>
        <taxon>Didymosphaeria</taxon>
    </lineage>
</organism>
<keyword evidence="4" id="KW-1185">Reference proteome</keyword>
<dbReference type="GO" id="GO:0030246">
    <property type="term" value="F:carbohydrate binding"/>
    <property type="evidence" value="ECO:0007669"/>
    <property type="project" value="InterPro"/>
</dbReference>
<dbReference type="FunFam" id="3.30.2080.10:FF:000001">
    <property type="entry name" value="Alpha-1,2-mannosidase subfamily"/>
    <property type="match status" value="1"/>
</dbReference>
<dbReference type="InterPro" id="IPR041371">
    <property type="entry name" value="GH92_N"/>
</dbReference>
<evidence type="ECO:0008006" key="5">
    <source>
        <dbReference type="Google" id="ProtNLM"/>
    </source>
</evidence>
<dbReference type="GeneID" id="80907491"/>
<protein>
    <recommendedName>
        <fullName evidence="5">Glycoside hydrolase family 92 protein</fullName>
    </recommendedName>
</protein>
<reference evidence="3" key="1">
    <citation type="submission" date="2022-10" db="EMBL/GenBank/DDBJ databases">
        <title>Tapping the CABI collections for fungal endophytes: first genome assemblies for Collariella, Neodidymelliopsis, Ascochyta clinopodiicola, Didymella pomorum, Didymosphaeria variabile, Neocosmospora piperis and Neocucurbitaria cava.</title>
        <authorList>
            <person name="Hill R."/>
        </authorList>
    </citation>
    <scope>NUCLEOTIDE SEQUENCE</scope>
    <source>
        <strain evidence="3">IMI 356815</strain>
    </source>
</reference>